<comment type="caution">
    <text evidence="2">The sequence shown here is derived from an EMBL/GenBank/DDBJ whole genome shotgun (WGS) entry which is preliminary data.</text>
</comment>
<reference evidence="2 3" key="1">
    <citation type="submission" date="2019-01" db="EMBL/GenBank/DDBJ databases">
        <title>Sequencing of cultivated peanut Arachis hypogaea provides insights into genome evolution and oil improvement.</title>
        <authorList>
            <person name="Chen X."/>
        </authorList>
    </citation>
    <scope>NUCLEOTIDE SEQUENCE [LARGE SCALE GENOMIC DNA]</scope>
    <source>
        <strain evidence="3">cv. Fuhuasheng</strain>
        <tissue evidence="2">Leaves</tissue>
    </source>
</reference>
<keyword evidence="1" id="KW-0472">Membrane</keyword>
<dbReference type="Proteomes" id="UP000289738">
    <property type="component" value="Chromosome B05"/>
</dbReference>
<dbReference type="EMBL" id="SDMP01000015">
    <property type="protein sequence ID" value="RYR07406.1"/>
    <property type="molecule type" value="Genomic_DNA"/>
</dbReference>
<gene>
    <name evidence="2" type="ORF">Ahy_B05g074748</name>
</gene>
<dbReference type="AlphaFoldDB" id="A0A444YZR2"/>
<feature type="transmembrane region" description="Helical" evidence="1">
    <location>
        <begin position="50"/>
        <end position="69"/>
    </location>
</feature>
<proteinExistence type="predicted"/>
<protein>
    <submittedName>
        <fullName evidence="2">Uncharacterized protein</fullName>
    </submittedName>
</protein>
<evidence type="ECO:0000313" key="2">
    <source>
        <dbReference type="EMBL" id="RYR07406.1"/>
    </source>
</evidence>
<accession>A0A444YZR2</accession>
<organism evidence="2 3">
    <name type="scientific">Arachis hypogaea</name>
    <name type="common">Peanut</name>
    <dbReference type="NCBI Taxonomy" id="3818"/>
    <lineage>
        <taxon>Eukaryota</taxon>
        <taxon>Viridiplantae</taxon>
        <taxon>Streptophyta</taxon>
        <taxon>Embryophyta</taxon>
        <taxon>Tracheophyta</taxon>
        <taxon>Spermatophyta</taxon>
        <taxon>Magnoliopsida</taxon>
        <taxon>eudicotyledons</taxon>
        <taxon>Gunneridae</taxon>
        <taxon>Pentapetalae</taxon>
        <taxon>rosids</taxon>
        <taxon>fabids</taxon>
        <taxon>Fabales</taxon>
        <taxon>Fabaceae</taxon>
        <taxon>Papilionoideae</taxon>
        <taxon>50 kb inversion clade</taxon>
        <taxon>dalbergioids sensu lato</taxon>
        <taxon>Dalbergieae</taxon>
        <taxon>Pterocarpus clade</taxon>
        <taxon>Arachis</taxon>
    </lineage>
</organism>
<keyword evidence="3" id="KW-1185">Reference proteome</keyword>
<sequence length="73" mass="8074">MNFQNCPRLKYHTITVRKPVRSSYSSVSSSLLPPSRSTSCLRRRLRQSTLLLLAVGAADQAVICIPITLEKGS</sequence>
<evidence type="ECO:0000313" key="3">
    <source>
        <dbReference type="Proteomes" id="UP000289738"/>
    </source>
</evidence>
<keyword evidence="1" id="KW-1133">Transmembrane helix</keyword>
<keyword evidence="1" id="KW-0812">Transmembrane</keyword>
<name>A0A444YZR2_ARAHY</name>
<evidence type="ECO:0000256" key="1">
    <source>
        <dbReference type="SAM" id="Phobius"/>
    </source>
</evidence>